<gene>
    <name evidence="1" type="ORF">SAMN04488062_1044</name>
</gene>
<accession>A0A1G7ZBH8</accession>
<sequence length="236" mass="27769">MELRTKEIIDAVLTFDEQYLKSRERVNKEFENSESELHHIFRKTMDGLLILVMENLFGKYDEPSEKFLYQLNLAISFVRTHFIINNLILDGDLIEAYTLIRKQLEKLTRLNELDNRPIEKLLNKTPNVINLFGEAGKELYSELSEVAHFGHSRVSEFKSFETKDGKRGPSLFPSYKKSAIICYDRSAYVALYFTSWLIDFVEENSSKYNREKDVHIFLMLEKMALDCSIIRTKEKE</sequence>
<evidence type="ECO:0000313" key="2">
    <source>
        <dbReference type="Proteomes" id="UP000199274"/>
    </source>
</evidence>
<dbReference type="EMBL" id="FNDB01000004">
    <property type="protein sequence ID" value="SDH05947.1"/>
    <property type="molecule type" value="Genomic_DNA"/>
</dbReference>
<keyword evidence="2" id="KW-1185">Reference proteome</keyword>
<protein>
    <submittedName>
        <fullName evidence="1">Uncharacterized protein</fullName>
    </submittedName>
</protein>
<dbReference type="STRING" id="178355.SAMN04488062_1044"/>
<dbReference type="Proteomes" id="UP000199274">
    <property type="component" value="Unassembled WGS sequence"/>
</dbReference>
<name>A0A1G7ZBH8_9FLAO</name>
<organism evidence="1 2">
    <name type="scientific">Flavobacterium omnivorum</name>
    <dbReference type="NCBI Taxonomy" id="178355"/>
    <lineage>
        <taxon>Bacteria</taxon>
        <taxon>Pseudomonadati</taxon>
        <taxon>Bacteroidota</taxon>
        <taxon>Flavobacteriia</taxon>
        <taxon>Flavobacteriales</taxon>
        <taxon>Flavobacteriaceae</taxon>
        <taxon>Flavobacterium</taxon>
    </lineage>
</organism>
<dbReference type="AlphaFoldDB" id="A0A1G7ZBH8"/>
<proteinExistence type="predicted"/>
<dbReference type="OrthoDB" id="1242798at2"/>
<dbReference type="RefSeq" id="WP_091256090.1">
    <property type="nucleotide sequence ID" value="NZ_FNDB01000004.1"/>
</dbReference>
<reference evidence="2" key="1">
    <citation type="submission" date="2016-10" db="EMBL/GenBank/DDBJ databases">
        <authorList>
            <person name="Varghese N."/>
            <person name="Submissions S."/>
        </authorList>
    </citation>
    <scope>NUCLEOTIDE SEQUENCE [LARGE SCALE GENOMIC DNA]</scope>
    <source>
        <strain evidence="2">CGMCC 1.2747</strain>
    </source>
</reference>
<evidence type="ECO:0000313" key="1">
    <source>
        <dbReference type="EMBL" id="SDH05947.1"/>
    </source>
</evidence>